<protein>
    <submittedName>
        <fullName evidence="1">Uncharacterized protein</fullName>
    </submittedName>
</protein>
<keyword evidence="2" id="KW-1185">Reference proteome</keyword>
<dbReference type="EMBL" id="JACBYR010000002">
    <property type="protein sequence ID" value="NYE85177.1"/>
    <property type="molecule type" value="Genomic_DNA"/>
</dbReference>
<dbReference type="AlphaFoldDB" id="A0A7Y9IY48"/>
<gene>
    <name evidence="1" type="ORF">FHW18_004484</name>
</gene>
<evidence type="ECO:0000313" key="1">
    <source>
        <dbReference type="EMBL" id="NYE85177.1"/>
    </source>
</evidence>
<comment type="caution">
    <text evidence="1">The sequence shown here is derived from an EMBL/GenBank/DDBJ whole genome shotgun (WGS) entry which is preliminary data.</text>
</comment>
<proteinExistence type="predicted"/>
<dbReference type="RefSeq" id="WP_179589170.1">
    <property type="nucleotide sequence ID" value="NZ_JACBYR010000002.1"/>
</dbReference>
<organism evidence="1 2">
    <name type="scientific">Pigmentiphaga litoralis</name>
    <dbReference type="NCBI Taxonomy" id="516702"/>
    <lineage>
        <taxon>Bacteria</taxon>
        <taxon>Pseudomonadati</taxon>
        <taxon>Pseudomonadota</taxon>
        <taxon>Betaproteobacteria</taxon>
        <taxon>Burkholderiales</taxon>
        <taxon>Alcaligenaceae</taxon>
        <taxon>Pigmentiphaga</taxon>
    </lineage>
</organism>
<dbReference type="Proteomes" id="UP000542125">
    <property type="component" value="Unassembled WGS sequence"/>
</dbReference>
<sequence>MATIIWDELSEAMTLAVFVLPGQLSVDLLIAVFKTRWLSPANQAVIARAIGNAHRPDYALVPPAPVQSAAERSVSAEFGLPDGRVSMEVPNAHVTRRNARIVALLMSAAEDPDDLIATAAVWSYSEFAEARDALRLARRAFYRGGLSTGTFIRHAFALLPNLDTADQEALIDEVISAERADPERTGDPSLQTVMMAFFGPDQAGMASLSPAGRASFRRYLDSVSLDPLAVESLRMQAEPAYP</sequence>
<accession>A0A7Y9IY48</accession>
<evidence type="ECO:0000313" key="2">
    <source>
        <dbReference type="Proteomes" id="UP000542125"/>
    </source>
</evidence>
<reference evidence="1 2" key="1">
    <citation type="submission" date="2020-07" db="EMBL/GenBank/DDBJ databases">
        <title>Genomic Encyclopedia of Type Strains, Phase IV (KMG-V): Genome sequencing to study the core and pangenomes of soil and plant-associated prokaryotes.</title>
        <authorList>
            <person name="Whitman W."/>
        </authorList>
    </citation>
    <scope>NUCLEOTIDE SEQUENCE [LARGE SCALE GENOMIC DNA]</scope>
    <source>
        <strain evidence="1 2">SAS40</strain>
    </source>
</reference>
<name>A0A7Y9IY48_9BURK</name>